<dbReference type="Pfam" id="PF00078">
    <property type="entry name" value="RVT_1"/>
    <property type="match status" value="1"/>
</dbReference>
<proteinExistence type="predicted"/>
<sequence length="357" mass="41063">MSLFDLTKAFDCVSHELLIRKLAKYKFDATSIAVIRSYLNDRTQYVTLNSLKSKNAAVKMGVPQGSVLGPILFLVFINDLSSLSTAPHQYLTLFADDTTALTTADSKELLSKSSEKLLSGITQWFTSNGLSTNELKNQSLLLGLHDTDKSPPVKLLGIYIDGKLTWAEHALYLSSKLSKMNYIIRNLKPRVTKQVLLQAYYGYIHSTLSYAVLCWGHSVHAAKVFSVQRKCIRIIDNRKYRDCCRTSFTKLNILTLPCIYIFTCLTHAKKALPTLRKNSDKYHYNVRTKNNLVEDYYRTVKGRDINYFMKKCYNALPDYIRDLEEQQFRKTIRVFLGAKAFYSIDEYLNYKFDDSEQ</sequence>
<name>A0A1Y1MR82_PHOPY</name>
<feature type="domain" description="Reverse transcriptase" evidence="1">
    <location>
        <begin position="1"/>
        <end position="160"/>
    </location>
</feature>
<dbReference type="InterPro" id="IPR000477">
    <property type="entry name" value="RT_dom"/>
</dbReference>
<dbReference type="EMBL" id="GEZM01030142">
    <property type="protein sequence ID" value="JAV85787.1"/>
    <property type="molecule type" value="Transcribed_RNA"/>
</dbReference>
<dbReference type="PANTHER" id="PTHR33332">
    <property type="entry name" value="REVERSE TRANSCRIPTASE DOMAIN-CONTAINING PROTEIN"/>
    <property type="match status" value="1"/>
</dbReference>
<protein>
    <recommendedName>
        <fullName evidence="1">Reverse transcriptase domain-containing protein</fullName>
    </recommendedName>
</protein>
<dbReference type="AlphaFoldDB" id="A0A1Y1MR82"/>
<reference evidence="2" key="1">
    <citation type="journal article" date="2016" name="Sci. Rep.">
        <title>Molecular characterization of firefly nuptial gifts: a multi-omics approach sheds light on postcopulatory sexual selection.</title>
        <authorList>
            <person name="Al-Wathiqui N."/>
            <person name="Fallon T.R."/>
            <person name="South A."/>
            <person name="Weng J.K."/>
            <person name="Lewis S.M."/>
        </authorList>
    </citation>
    <scope>NUCLEOTIDE SEQUENCE</scope>
</reference>
<accession>A0A1Y1MR82</accession>
<dbReference type="PROSITE" id="PS50878">
    <property type="entry name" value="RT_POL"/>
    <property type="match status" value="1"/>
</dbReference>
<organism evidence="2">
    <name type="scientific">Photinus pyralis</name>
    <name type="common">Common eastern firefly</name>
    <name type="synonym">Lampyris pyralis</name>
    <dbReference type="NCBI Taxonomy" id="7054"/>
    <lineage>
        <taxon>Eukaryota</taxon>
        <taxon>Metazoa</taxon>
        <taxon>Ecdysozoa</taxon>
        <taxon>Arthropoda</taxon>
        <taxon>Hexapoda</taxon>
        <taxon>Insecta</taxon>
        <taxon>Pterygota</taxon>
        <taxon>Neoptera</taxon>
        <taxon>Endopterygota</taxon>
        <taxon>Coleoptera</taxon>
        <taxon>Polyphaga</taxon>
        <taxon>Elateriformia</taxon>
        <taxon>Elateroidea</taxon>
        <taxon>Lampyridae</taxon>
        <taxon>Lampyrinae</taxon>
        <taxon>Photinus</taxon>
    </lineage>
</organism>
<evidence type="ECO:0000313" key="2">
    <source>
        <dbReference type="EMBL" id="JAV85787.1"/>
    </source>
</evidence>
<evidence type="ECO:0000259" key="1">
    <source>
        <dbReference type="PROSITE" id="PS50878"/>
    </source>
</evidence>